<dbReference type="EMBL" id="JADEYS010000013">
    <property type="protein sequence ID" value="MBE9398244.1"/>
    <property type="molecule type" value="Genomic_DNA"/>
</dbReference>
<dbReference type="CDD" id="cd00586">
    <property type="entry name" value="4HBT"/>
    <property type="match status" value="1"/>
</dbReference>
<name>A0A8J7FEM3_9GAMM</name>
<dbReference type="PANTHER" id="PTHR12475">
    <property type="match status" value="1"/>
</dbReference>
<proteinExistence type="predicted"/>
<dbReference type="InterPro" id="IPR051490">
    <property type="entry name" value="THEM6_lcsJ_thioesterase"/>
</dbReference>
<keyword evidence="2" id="KW-1185">Reference proteome</keyword>
<evidence type="ECO:0000313" key="1">
    <source>
        <dbReference type="EMBL" id="MBE9398244.1"/>
    </source>
</evidence>
<comment type="caution">
    <text evidence="1">The sequence shown here is derived from an EMBL/GenBank/DDBJ whole genome shotgun (WGS) entry which is preliminary data.</text>
</comment>
<organism evidence="1 2">
    <name type="scientific">Pontibacterium sinense</name>
    <dbReference type="NCBI Taxonomy" id="2781979"/>
    <lineage>
        <taxon>Bacteria</taxon>
        <taxon>Pseudomonadati</taxon>
        <taxon>Pseudomonadota</taxon>
        <taxon>Gammaproteobacteria</taxon>
        <taxon>Oceanospirillales</taxon>
        <taxon>Oceanospirillaceae</taxon>
        <taxon>Pontibacterium</taxon>
    </lineage>
</organism>
<sequence length="157" mass="18157">MNLFLRMFYLLAASFFKPRLPIEHPSNTLSMRVLPNDIDINRHMNNGRYLTICDLSRVDMFIRTGLAKTMVKEGWMPVISEHSMRYRKPLGLFQKYEVSMEITGWDEKFFSMTHTFVVGDRVVAEGTSRGCVISKQGVIPPSDVMHRVKTRLEKAQA</sequence>
<dbReference type="InterPro" id="IPR029069">
    <property type="entry name" value="HotDog_dom_sf"/>
</dbReference>
<accession>A0A8J7FEM3</accession>
<dbReference type="Pfam" id="PF13279">
    <property type="entry name" value="4HBT_2"/>
    <property type="match status" value="1"/>
</dbReference>
<protein>
    <submittedName>
        <fullName evidence="1">Acyl-CoA thioesterase</fullName>
    </submittedName>
</protein>
<evidence type="ECO:0000313" key="2">
    <source>
        <dbReference type="Proteomes" id="UP000640333"/>
    </source>
</evidence>
<gene>
    <name evidence="1" type="ORF">IOQ59_13360</name>
</gene>
<dbReference type="RefSeq" id="WP_193953876.1">
    <property type="nucleotide sequence ID" value="NZ_JADEYS010000013.1"/>
</dbReference>
<dbReference type="Gene3D" id="3.10.129.10">
    <property type="entry name" value="Hotdog Thioesterase"/>
    <property type="match status" value="1"/>
</dbReference>
<dbReference type="SUPFAM" id="SSF54637">
    <property type="entry name" value="Thioesterase/thiol ester dehydrase-isomerase"/>
    <property type="match status" value="1"/>
</dbReference>
<reference evidence="1" key="1">
    <citation type="submission" date="2020-10" db="EMBL/GenBank/DDBJ databases">
        <title>Bacterium isolated from coastal waters sediment.</title>
        <authorList>
            <person name="Chen R.-J."/>
            <person name="Lu D.-C."/>
            <person name="Zhu K.-L."/>
            <person name="Du Z.-J."/>
        </authorList>
    </citation>
    <scope>NUCLEOTIDE SEQUENCE</scope>
    <source>
        <strain evidence="1">N1Y112</strain>
    </source>
</reference>
<dbReference type="Proteomes" id="UP000640333">
    <property type="component" value="Unassembled WGS sequence"/>
</dbReference>
<dbReference type="AlphaFoldDB" id="A0A8J7FEM3"/>
<dbReference type="PANTHER" id="PTHR12475:SF4">
    <property type="entry name" value="PROTEIN THEM6"/>
    <property type="match status" value="1"/>
</dbReference>